<dbReference type="KEGG" id="saci:Sinac_5009"/>
<name>L0DJZ9_SINAD</name>
<evidence type="ECO:0000256" key="2">
    <source>
        <dbReference type="SAM" id="SignalP"/>
    </source>
</evidence>
<dbReference type="AlphaFoldDB" id="L0DJZ9"/>
<evidence type="ECO:0000256" key="1">
    <source>
        <dbReference type="SAM" id="MobiDB-lite"/>
    </source>
</evidence>
<gene>
    <name evidence="3" type="ordered locus">Sinac_5009</name>
</gene>
<evidence type="ECO:0008006" key="5">
    <source>
        <dbReference type="Google" id="ProtNLM"/>
    </source>
</evidence>
<dbReference type="EMBL" id="CP003364">
    <property type="protein sequence ID" value="AGA29163.1"/>
    <property type="molecule type" value="Genomic_DNA"/>
</dbReference>
<keyword evidence="4" id="KW-1185">Reference proteome</keyword>
<organism evidence="3 4">
    <name type="scientific">Singulisphaera acidiphila (strain ATCC BAA-1392 / DSM 18658 / VKM B-2454 / MOB10)</name>
    <dbReference type="NCBI Taxonomy" id="886293"/>
    <lineage>
        <taxon>Bacteria</taxon>
        <taxon>Pseudomonadati</taxon>
        <taxon>Planctomycetota</taxon>
        <taxon>Planctomycetia</taxon>
        <taxon>Isosphaerales</taxon>
        <taxon>Isosphaeraceae</taxon>
        <taxon>Singulisphaera</taxon>
    </lineage>
</organism>
<evidence type="ECO:0000313" key="3">
    <source>
        <dbReference type="EMBL" id="AGA29163.1"/>
    </source>
</evidence>
<feature type="signal peptide" evidence="2">
    <location>
        <begin position="1"/>
        <end position="26"/>
    </location>
</feature>
<dbReference type="RefSeq" id="WP_015248269.1">
    <property type="nucleotide sequence ID" value="NC_019892.1"/>
</dbReference>
<feature type="chain" id="PRO_5003940910" description="Secreted protein" evidence="2">
    <location>
        <begin position="27"/>
        <end position="68"/>
    </location>
</feature>
<keyword evidence="2" id="KW-0732">Signal</keyword>
<feature type="region of interest" description="Disordered" evidence="1">
    <location>
        <begin position="28"/>
        <end position="68"/>
    </location>
</feature>
<dbReference type="HOGENOM" id="CLU_2791709_0_0_0"/>
<dbReference type="Proteomes" id="UP000010798">
    <property type="component" value="Chromosome"/>
</dbReference>
<sequence>MMKLHSSMARWNSLTLVLALVVAASASLPGCGGDAEKTTPQTEYPAEHKAADQAQIDFMKTQGKAKKR</sequence>
<proteinExistence type="predicted"/>
<dbReference type="OrthoDB" id="9938048at2"/>
<accession>L0DJZ9</accession>
<evidence type="ECO:0000313" key="4">
    <source>
        <dbReference type="Proteomes" id="UP000010798"/>
    </source>
</evidence>
<reference evidence="3 4" key="1">
    <citation type="submission" date="2012-02" db="EMBL/GenBank/DDBJ databases">
        <title>Complete sequence of chromosome of Singulisphaera acidiphila DSM 18658.</title>
        <authorList>
            <consortium name="US DOE Joint Genome Institute (JGI-PGF)"/>
            <person name="Lucas S."/>
            <person name="Copeland A."/>
            <person name="Lapidus A."/>
            <person name="Glavina del Rio T."/>
            <person name="Dalin E."/>
            <person name="Tice H."/>
            <person name="Bruce D."/>
            <person name="Goodwin L."/>
            <person name="Pitluck S."/>
            <person name="Peters L."/>
            <person name="Ovchinnikova G."/>
            <person name="Chertkov O."/>
            <person name="Kyrpides N."/>
            <person name="Mavromatis K."/>
            <person name="Ivanova N."/>
            <person name="Brettin T."/>
            <person name="Detter J.C."/>
            <person name="Han C."/>
            <person name="Larimer F."/>
            <person name="Land M."/>
            <person name="Hauser L."/>
            <person name="Markowitz V."/>
            <person name="Cheng J.-F."/>
            <person name="Hugenholtz P."/>
            <person name="Woyke T."/>
            <person name="Wu D."/>
            <person name="Tindall B."/>
            <person name="Pomrenke H."/>
            <person name="Brambilla E."/>
            <person name="Klenk H.-P."/>
            <person name="Eisen J.A."/>
        </authorList>
    </citation>
    <scope>NUCLEOTIDE SEQUENCE [LARGE SCALE GENOMIC DNA]</scope>
    <source>
        <strain evidence="4">ATCC BAA-1392 / DSM 18658 / VKM B-2454 / MOB10</strain>
    </source>
</reference>
<protein>
    <recommendedName>
        <fullName evidence="5">Secreted protein</fullName>
    </recommendedName>
</protein>